<protein>
    <submittedName>
        <fullName evidence="2">Uncharacterized protein</fullName>
    </submittedName>
</protein>
<accession>M2QTU7</accession>
<dbReference type="AlphaFoldDB" id="M2QTU7"/>
<name>M2QTU7_CERS8</name>
<evidence type="ECO:0000313" key="2">
    <source>
        <dbReference type="EMBL" id="EMD35505.1"/>
    </source>
</evidence>
<evidence type="ECO:0000313" key="3">
    <source>
        <dbReference type="Proteomes" id="UP000016930"/>
    </source>
</evidence>
<feature type="compositionally biased region" description="Basic and acidic residues" evidence="1">
    <location>
        <begin position="32"/>
        <end position="49"/>
    </location>
</feature>
<gene>
    <name evidence="2" type="ORF">CERSUDRAFT_124796</name>
</gene>
<dbReference type="HOGENOM" id="CLU_1825061_0_0_1"/>
<evidence type="ECO:0000256" key="1">
    <source>
        <dbReference type="SAM" id="MobiDB-lite"/>
    </source>
</evidence>
<proteinExistence type="predicted"/>
<keyword evidence="3" id="KW-1185">Reference proteome</keyword>
<feature type="region of interest" description="Disordered" evidence="1">
    <location>
        <begin position="1"/>
        <end position="55"/>
    </location>
</feature>
<organism evidence="2 3">
    <name type="scientific">Ceriporiopsis subvermispora (strain B)</name>
    <name type="common">White-rot fungus</name>
    <name type="synonym">Gelatoporia subvermispora</name>
    <dbReference type="NCBI Taxonomy" id="914234"/>
    <lineage>
        <taxon>Eukaryota</taxon>
        <taxon>Fungi</taxon>
        <taxon>Dikarya</taxon>
        <taxon>Basidiomycota</taxon>
        <taxon>Agaricomycotina</taxon>
        <taxon>Agaricomycetes</taxon>
        <taxon>Polyporales</taxon>
        <taxon>Gelatoporiaceae</taxon>
        <taxon>Gelatoporia</taxon>
    </lineage>
</organism>
<dbReference type="Proteomes" id="UP000016930">
    <property type="component" value="Unassembled WGS sequence"/>
</dbReference>
<sequence>MPEDPSTVDSLEPEIVENSSSGLAEVDGTSQLDEKLSGPRNEDLDRADVGPRPTTPVRIARSLTTTLTLVSARVEGLHLWPLVRRICLSGIQYIRPHLPLPMPVLQAIRVIVTGETQPEEGQQLSEDSVCTHHNDTCDGLF</sequence>
<dbReference type="EMBL" id="KB445800">
    <property type="protein sequence ID" value="EMD35505.1"/>
    <property type="molecule type" value="Genomic_DNA"/>
</dbReference>
<reference evidence="2 3" key="1">
    <citation type="journal article" date="2012" name="Proc. Natl. Acad. Sci. U.S.A.">
        <title>Comparative genomics of Ceriporiopsis subvermispora and Phanerochaete chrysosporium provide insight into selective ligninolysis.</title>
        <authorList>
            <person name="Fernandez-Fueyo E."/>
            <person name="Ruiz-Duenas F.J."/>
            <person name="Ferreira P."/>
            <person name="Floudas D."/>
            <person name="Hibbett D.S."/>
            <person name="Canessa P."/>
            <person name="Larrondo L.F."/>
            <person name="James T.Y."/>
            <person name="Seelenfreund D."/>
            <person name="Lobos S."/>
            <person name="Polanco R."/>
            <person name="Tello M."/>
            <person name="Honda Y."/>
            <person name="Watanabe T."/>
            <person name="Watanabe T."/>
            <person name="Ryu J.S."/>
            <person name="Kubicek C.P."/>
            <person name="Schmoll M."/>
            <person name="Gaskell J."/>
            <person name="Hammel K.E."/>
            <person name="St John F.J."/>
            <person name="Vanden Wymelenberg A."/>
            <person name="Sabat G."/>
            <person name="Splinter BonDurant S."/>
            <person name="Syed K."/>
            <person name="Yadav J.S."/>
            <person name="Doddapaneni H."/>
            <person name="Subramanian V."/>
            <person name="Lavin J.L."/>
            <person name="Oguiza J.A."/>
            <person name="Perez G."/>
            <person name="Pisabarro A.G."/>
            <person name="Ramirez L."/>
            <person name="Santoyo F."/>
            <person name="Master E."/>
            <person name="Coutinho P.M."/>
            <person name="Henrissat B."/>
            <person name="Lombard V."/>
            <person name="Magnuson J.K."/>
            <person name="Kuees U."/>
            <person name="Hori C."/>
            <person name="Igarashi K."/>
            <person name="Samejima M."/>
            <person name="Held B.W."/>
            <person name="Barry K.W."/>
            <person name="LaButti K.M."/>
            <person name="Lapidus A."/>
            <person name="Lindquist E.A."/>
            <person name="Lucas S.M."/>
            <person name="Riley R."/>
            <person name="Salamov A.A."/>
            <person name="Hoffmeister D."/>
            <person name="Schwenk D."/>
            <person name="Hadar Y."/>
            <person name="Yarden O."/>
            <person name="de Vries R.P."/>
            <person name="Wiebenga A."/>
            <person name="Stenlid J."/>
            <person name="Eastwood D."/>
            <person name="Grigoriev I.V."/>
            <person name="Berka R.M."/>
            <person name="Blanchette R.A."/>
            <person name="Kersten P."/>
            <person name="Martinez A.T."/>
            <person name="Vicuna R."/>
            <person name="Cullen D."/>
        </authorList>
    </citation>
    <scope>NUCLEOTIDE SEQUENCE [LARGE SCALE GENOMIC DNA]</scope>
    <source>
        <strain evidence="2 3">B</strain>
    </source>
</reference>